<protein>
    <recommendedName>
        <fullName evidence="4">Molybdopterin synthase catalytic subunit</fullName>
        <ecNumber evidence="3">2.8.1.12</ecNumber>
    </recommendedName>
    <alternativeName>
        <fullName evidence="10">MPT synthase subunit 2</fullName>
    </alternativeName>
    <alternativeName>
        <fullName evidence="8">Molybdenum cofactor biosynthesis protein E</fullName>
    </alternativeName>
    <alternativeName>
        <fullName evidence="9">Molybdopterin-converting factor large subunit</fullName>
    </alternativeName>
    <alternativeName>
        <fullName evidence="11">Molybdopterin-converting factor subunit 2</fullName>
    </alternativeName>
</protein>
<dbReference type="GO" id="GO:0030366">
    <property type="term" value="F:molybdopterin synthase activity"/>
    <property type="evidence" value="ECO:0007669"/>
    <property type="project" value="UniProtKB-EC"/>
</dbReference>
<dbReference type="Proteomes" id="UP000004310">
    <property type="component" value="Unassembled WGS sequence"/>
</dbReference>
<name>Q0G3D5_9HYPH</name>
<dbReference type="GO" id="GO:0006777">
    <property type="term" value="P:Mo-molybdopterin cofactor biosynthetic process"/>
    <property type="evidence" value="ECO:0007669"/>
    <property type="project" value="UniProtKB-KW"/>
</dbReference>
<evidence type="ECO:0000256" key="10">
    <source>
        <dbReference type="ARBA" id="ARBA00030781"/>
    </source>
</evidence>
<dbReference type="UniPathway" id="UPA00344"/>
<comment type="catalytic activity">
    <reaction evidence="12">
        <text>2 [molybdopterin-synthase sulfur-carrier protein]-C-terminal-Gly-aminoethanethioate + cyclic pyranopterin phosphate + H2O = molybdopterin + 2 [molybdopterin-synthase sulfur-carrier protein]-C-terminal Gly-Gly + 2 H(+)</text>
        <dbReference type="Rhea" id="RHEA:26333"/>
        <dbReference type="Rhea" id="RHEA-COMP:12202"/>
        <dbReference type="Rhea" id="RHEA-COMP:19907"/>
        <dbReference type="ChEBI" id="CHEBI:15377"/>
        <dbReference type="ChEBI" id="CHEBI:15378"/>
        <dbReference type="ChEBI" id="CHEBI:58698"/>
        <dbReference type="ChEBI" id="CHEBI:59648"/>
        <dbReference type="ChEBI" id="CHEBI:90778"/>
        <dbReference type="ChEBI" id="CHEBI:232372"/>
        <dbReference type="EC" id="2.8.1.12"/>
    </reaction>
</comment>
<organism evidence="14 15">
    <name type="scientific">Fulvimarina pelagi HTCC2506</name>
    <dbReference type="NCBI Taxonomy" id="314231"/>
    <lineage>
        <taxon>Bacteria</taxon>
        <taxon>Pseudomonadati</taxon>
        <taxon>Pseudomonadota</taxon>
        <taxon>Alphaproteobacteria</taxon>
        <taxon>Hyphomicrobiales</taxon>
        <taxon>Aurantimonadaceae</taxon>
        <taxon>Fulvimarina</taxon>
    </lineage>
</organism>
<evidence type="ECO:0000313" key="14">
    <source>
        <dbReference type="EMBL" id="EAU41896.1"/>
    </source>
</evidence>
<accession>Q0G3D5</accession>
<evidence type="ECO:0000313" key="15">
    <source>
        <dbReference type="Proteomes" id="UP000004310"/>
    </source>
</evidence>
<sequence>MGADDKTPRDIHRDMATTMYDRSEGAATVRPEGLAPAEARQSGPQATIAPKVTVSAERIDIAAETMALSGEPGAGALVTFSGFCRDEDGRLSALELEHYPGMAEQEIGKIAEEAAQRWPLIAVRAAHRYGKIAPGEEIVFVACSSRHRGAAFEAASFIMDFMKTKAPFWKREHLKDGSVGGWVESKATDEAAEDRWHRI</sequence>
<comment type="similarity">
    <text evidence="2">Belongs to the MoaE family.</text>
</comment>
<dbReference type="HOGENOM" id="CLU_089568_2_1_5"/>
<evidence type="ECO:0000256" key="7">
    <source>
        <dbReference type="ARBA" id="ARBA00026066"/>
    </source>
</evidence>
<keyword evidence="15" id="KW-1185">Reference proteome</keyword>
<dbReference type="CDD" id="cd00756">
    <property type="entry name" value="MoaE"/>
    <property type="match status" value="1"/>
</dbReference>
<reference evidence="14 15" key="1">
    <citation type="journal article" date="2010" name="J. Bacteriol.">
        <title>Genome sequence of Fulvimarina pelagi HTCC2506T, a Mn(II)-oxidizing alphaproteobacterium possessing an aerobic anoxygenic photosynthetic gene cluster and Xanthorhodopsin.</title>
        <authorList>
            <person name="Kang I."/>
            <person name="Oh H.M."/>
            <person name="Lim S.I."/>
            <person name="Ferriera S."/>
            <person name="Giovannoni S.J."/>
            <person name="Cho J.C."/>
        </authorList>
    </citation>
    <scope>NUCLEOTIDE SEQUENCE [LARGE SCALE GENOMIC DNA]</scope>
    <source>
        <strain evidence="14 15">HTCC2506</strain>
    </source>
</reference>
<comment type="caution">
    <text evidence="14">The sequence shown here is derived from an EMBL/GenBank/DDBJ whole genome shotgun (WGS) entry which is preliminary data.</text>
</comment>
<evidence type="ECO:0000256" key="9">
    <source>
        <dbReference type="ARBA" id="ARBA00030407"/>
    </source>
</evidence>
<keyword evidence="5" id="KW-0501">Molybdenum cofactor biosynthesis</keyword>
<evidence type="ECO:0000256" key="2">
    <source>
        <dbReference type="ARBA" id="ARBA00005426"/>
    </source>
</evidence>
<dbReference type="PANTHER" id="PTHR23404">
    <property type="entry name" value="MOLYBDOPTERIN SYNTHASE RELATED"/>
    <property type="match status" value="1"/>
</dbReference>
<comment type="pathway">
    <text evidence="1">Cofactor biosynthesis; molybdopterin biosynthesis.</text>
</comment>
<proteinExistence type="inferred from homology"/>
<dbReference type="InterPro" id="IPR036563">
    <property type="entry name" value="MoaE_sf"/>
</dbReference>
<feature type="region of interest" description="Disordered" evidence="13">
    <location>
        <begin position="1"/>
        <end position="44"/>
    </location>
</feature>
<evidence type="ECO:0000256" key="8">
    <source>
        <dbReference type="ARBA" id="ARBA00029745"/>
    </source>
</evidence>
<gene>
    <name evidence="14" type="ORF">FP2506_15724</name>
</gene>
<dbReference type="SUPFAM" id="SSF54690">
    <property type="entry name" value="Molybdopterin synthase subunit MoaE"/>
    <property type="match status" value="1"/>
</dbReference>
<evidence type="ECO:0000256" key="4">
    <source>
        <dbReference type="ARBA" id="ARBA00013858"/>
    </source>
</evidence>
<evidence type="ECO:0000256" key="5">
    <source>
        <dbReference type="ARBA" id="ARBA00023150"/>
    </source>
</evidence>
<feature type="compositionally biased region" description="Basic and acidic residues" evidence="13">
    <location>
        <begin position="1"/>
        <end position="15"/>
    </location>
</feature>
<evidence type="ECO:0000256" key="3">
    <source>
        <dbReference type="ARBA" id="ARBA00011950"/>
    </source>
</evidence>
<comment type="function">
    <text evidence="6">Converts molybdopterin precursor Z into molybdopterin. This requires the incorporation of two sulfur atoms into precursor Z to generate a dithiolene group. The sulfur is provided by MoaD.</text>
</comment>
<evidence type="ECO:0000256" key="1">
    <source>
        <dbReference type="ARBA" id="ARBA00005046"/>
    </source>
</evidence>
<dbReference type="eggNOG" id="COG0314">
    <property type="taxonomic scope" value="Bacteria"/>
</dbReference>
<evidence type="ECO:0000256" key="13">
    <source>
        <dbReference type="SAM" id="MobiDB-lite"/>
    </source>
</evidence>
<dbReference type="Gene3D" id="3.90.1170.40">
    <property type="entry name" value="Molybdopterin biosynthesis MoaE subunit"/>
    <property type="match status" value="1"/>
</dbReference>
<dbReference type="STRING" id="217511.GCA_001463845_02749"/>
<dbReference type="InterPro" id="IPR003448">
    <property type="entry name" value="Mopterin_biosynth_MoaE"/>
</dbReference>
<dbReference type="EMBL" id="AATP01000002">
    <property type="protein sequence ID" value="EAU41896.1"/>
    <property type="molecule type" value="Genomic_DNA"/>
</dbReference>
<evidence type="ECO:0000256" key="6">
    <source>
        <dbReference type="ARBA" id="ARBA00025448"/>
    </source>
</evidence>
<evidence type="ECO:0000256" key="12">
    <source>
        <dbReference type="ARBA" id="ARBA00049878"/>
    </source>
</evidence>
<evidence type="ECO:0000256" key="11">
    <source>
        <dbReference type="ARBA" id="ARBA00032474"/>
    </source>
</evidence>
<dbReference type="EC" id="2.8.1.12" evidence="3"/>
<dbReference type="AlphaFoldDB" id="Q0G3D5"/>
<comment type="subunit">
    <text evidence="7">Heterotetramer of 2 MoaD subunits and 2 MoaE subunits. Also stable as homodimer. The enzyme changes between these two forms during catalysis.</text>
</comment>
<dbReference type="Pfam" id="PF02391">
    <property type="entry name" value="MoaE"/>
    <property type="match status" value="1"/>
</dbReference>